<evidence type="ECO:0000313" key="4">
    <source>
        <dbReference type="EMBL" id="RQM38055.1"/>
    </source>
</evidence>
<dbReference type="EMBL" id="RHHM01000008">
    <property type="protein sequence ID" value="RQM38055.1"/>
    <property type="molecule type" value="Genomic_DNA"/>
</dbReference>
<evidence type="ECO:0000259" key="3">
    <source>
        <dbReference type="Pfam" id="PF00550"/>
    </source>
</evidence>
<accession>A0A3N6UZ23</accession>
<evidence type="ECO:0000313" key="5">
    <source>
        <dbReference type="Proteomes" id="UP000279457"/>
    </source>
</evidence>
<dbReference type="SUPFAM" id="SSF47336">
    <property type="entry name" value="ACP-like"/>
    <property type="match status" value="1"/>
</dbReference>
<organism evidence="4 5">
    <name type="scientific">Erwinia psidii</name>
    <dbReference type="NCBI Taxonomy" id="69224"/>
    <lineage>
        <taxon>Bacteria</taxon>
        <taxon>Pseudomonadati</taxon>
        <taxon>Pseudomonadota</taxon>
        <taxon>Gammaproteobacteria</taxon>
        <taxon>Enterobacterales</taxon>
        <taxon>Erwiniaceae</taxon>
        <taxon>Erwinia</taxon>
    </lineage>
</organism>
<keyword evidence="2" id="KW-0597">Phosphoprotein</keyword>
<gene>
    <name evidence="4" type="ORF">EB241_12315</name>
</gene>
<dbReference type="OrthoDB" id="6521880at2"/>
<dbReference type="InterPro" id="IPR036736">
    <property type="entry name" value="ACP-like_sf"/>
</dbReference>
<proteinExistence type="predicted"/>
<evidence type="ECO:0000256" key="2">
    <source>
        <dbReference type="ARBA" id="ARBA00022553"/>
    </source>
</evidence>
<keyword evidence="5" id="KW-1185">Reference proteome</keyword>
<dbReference type="InterPro" id="IPR009081">
    <property type="entry name" value="PP-bd_ACP"/>
</dbReference>
<dbReference type="RefSeq" id="WP_124233406.1">
    <property type="nucleotide sequence ID" value="NZ_RHHM01000008.1"/>
</dbReference>
<dbReference type="AlphaFoldDB" id="A0A3N6UZ23"/>
<dbReference type="InterPro" id="IPR006162">
    <property type="entry name" value="Ppantetheine_attach_site"/>
</dbReference>
<keyword evidence="1" id="KW-0596">Phosphopantetheine</keyword>
<feature type="domain" description="Carrier" evidence="3">
    <location>
        <begin position="22"/>
        <end position="56"/>
    </location>
</feature>
<dbReference type="Gene3D" id="1.10.1200.10">
    <property type="entry name" value="ACP-like"/>
    <property type="match status" value="1"/>
</dbReference>
<evidence type="ECO:0000256" key="1">
    <source>
        <dbReference type="ARBA" id="ARBA00022450"/>
    </source>
</evidence>
<dbReference type="Proteomes" id="UP000279457">
    <property type="component" value="Unassembled WGS sequence"/>
</dbReference>
<protein>
    <recommendedName>
        <fullName evidence="3">Carrier domain-containing protein</fullName>
    </recommendedName>
</protein>
<sequence length="75" mass="8437">MIDIINTFVERNTGHQYNNDLLTMNVYDAGLDSLLLVGLIVELEANSGKILPEDKLEKMISEDFTFGEIINAFSE</sequence>
<dbReference type="PROSITE" id="PS00012">
    <property type="entry name" value="PHOSPHOPANTETHEINE"/>
    <property type="match status" value="1"/>
</dbReference>
<dbReference type="Pfam" id="PF00550">
    <property type="entry name" value="PP-binding"/>
    <property type="match status" value="1"/>
</dbReference>
<name>A0A3N6UZ23_9GAMM</name>
<comment type="caution">
    <text evidence="4">The sequence shown here is derived from an EMBL/GenBank/DDBJ whole genome shotgun (WGS) entry which is preliminary data.</text>
</comment>
<reference evidence="4 5" key="1">
    <citation type="submission" date="2018-10" db="EMBL/GenBank/DDBJ databases">
        <title>Draft genome sequence for the type isolate of Erwinia psidii, agent causal of bacterial blight in guava (Psidium guajava) and wilt and die-back of Eucalyptus spp.</title>
        <authorList>
            <person name="Hermenegildo P.S."/>
            <person name="Santos S.A."/>
            <person name="Guimaraes L.M.S."/>
            <person name="Vidigal P.M.P."/>
            <person name="Pereira I.C."/>
            <person name="Badel J.L."/>
            <person name="Alfenas-Zerbini P."/>
            <person name="Ferreira M.A.S.V."/>
            <person name="Alfenas A.C."/>
        </authorList>
    </citation>
    <scope>NUCLEOTIDE SEQUENCE [LARGE SCALE GENOMIC DNA]</scope>
    <source>
        <strain evidence="4 5">IBSBF 435</strain>
    </source>
</reference>